<dbReference type="Gene3D" id="3.40.980.10">
    <property type="entry name" value="MoaB/Mog-like domain"/>
    <property type="match status" value="1"/>
</dbReference>
<protein>
    <recommendedName>
        <fullName evidence="2">molybdopterin adenylyltransferase</fullName>
        <ecNumber evidence="2">2.7.7.75</ecNumber>
    </recommendedName>
</protein>
<evidence type="ECO:0000259" key="5">
    <source>
        <dbReference type="SMART" id="SM00852"/>
    </source>
</evidence>
<dbReference type="EMBL" id="SDOX01000016">
    <property type="protein sequence ID" value="TFJ85001.1"/>
    <property type="molecule type" value="Genomic_DNA"/>
</dbReference>
<keyword evidence="3" id="KW-0501">Molybdenum cofactor biosynthesis</keyword>
<evidence type="ECO:0000256" key="2">
    <source>
        <dbReference type="ARBA" id="ARBA00012509"/>
    </source>
</evidence>
<feature type="domain" description="MoaB/Mog" evidence="5">
    <location>
        <begin position="118"/>
        <end position="285"/>
    </location>
</feature>
<name>A0A4D9D018_9STRA</name>
<keyword evidence="3" id="KW-0808">Transferase</keyword>
<feature type="compositionally biased region" description="Basic and acidic residues" evidence="4">
    <location>
        <begin position="138"/>
        <end position="151"/>
    </location>
</feature>
<dbReference type="GO" id="GO:0006777">
    <property type="term" value="P:Mo-molybdopterin cofactor biosynthetic process"/>
    <property type="evidence" value="ECO:0007669"/>
    <property type="project" value="UniProtKB-UniRule"/>
</dbReference>
<keyword evidence="3" id="KW-0460">Magnesium</keyword>
<evidence type="ECO:0000313" key="7">
    <source>
        <dbReference type="Proteomes" id="UP000355283"/>
    </source>
</evidence>
<feature type="compositionally biased region" description="Basic and acidic residues" evidence="4">
    <location>
        <begin position="16"/>
        <end position="25"/>
    </location>
</feature>
<dbReference type="PANTHER" id="PTHR10192:SF5">
    <property type="entry name" value="GEPHYRIN"/>
    <property type="match status" value="1"/>
</dbReference>
<sequence>MASTKTTSKSPAHAEAASRLKERHSPWPMVSVDDALTTVLQQTPTSAPMQVSLQEALGCVLAEDITAPEPLPPFPAAIMDGYAVCSCDGPGVFPVMGRLTAGVDPDAHGLILAPGYTCYITTGTKLPQGADAVVKIEDTAPPEGGKEGGREGEEEEEETAGEAFLSKGLRVRVVQSDIVPDDIPQIQQKICIWADELKVDAIFTSGGTSFAPRDLTPEAVRPLIDKEAPGMVWRIMEVGTKHTPFAVLSRPVAGVRGGTFIVTLPGSPKAVKENLDTLLPLLPKVFGLLKTATCDHKA</sequence>
<comment type="caution">
    <text evidence="6">The sequence shown here is derived from an EMBL/GenBank/DDBJ whole genome shotgun (WGS) entry which is preliminary data.</text>
</comment>
<dbReference type="SMART" id="SM00852">
    <property type="entry name" value="MoCF_biosynth"/>
    <property type="match status" value="1"/>
</dbReference>
<keyword evidence="7" id="KW-1185">Reference proteome</keyword>
<reference evidence="6 7" key="1">
    <citation type="submission" date="2019-01" db="EMBL/GenBank/DDBJ databases">
        <title>Nuclear Genome Assembly of the Microalgal Biofuel strain Nannochloropsis salina CCMP1776.</title>
        <authorList>
            <person name="Hovde B."/>
        </authorList>
    </citation>
    <scope>NUCLEOTIDE SEQUENCE [LARGE SCALE GENOMIC DNA]</scope>
    <source>
        <strain evidence="6 7">CCMP1776</strain>
    </source>
</reference>
<evidence type="ECO:0000256" key="4">
    <source>
        <dbReference type="SAM" id="MobiDB-lite"/>
    </source>
</evidence>
<organism evidence="6 7">
    <name type="scientific">Nannochloropsis salina CCMP1776</name>
    <dbReference type="NCBI Taxonomy" id="1027361"/>
    <lineage>
        <taxon>Eukaryota</taxon>
        <taxon>Sar</taxon>
        <taxon>Stramenopiles</taxon>
        <taxon>Ochrophyta</taxon>
        <taxon>Eustigmatophyceae</taxon>
        <taxon>Eustigmatales</taxon>
        <taxon>Monodopsidaceae</taxon>
        <taxon>Microchloropsis</taxon>
        <taxon>Microchloropsis salina</taxon>
    </lineage>
</organism>
<evidence type="ECO:0000256" key="1">
    <source>
        <dbReference type="ARBA" id="ARBA00008339"/>
    </source>
</evidence>
<dbReference type="SUPFAM" id="SSF53218">
    <property type="entry name" value="Molybdenum cofactor biosynthesis proteins"/>
    <property type="match status" value="1"/>
</dbReference>
<dbReference type="GO" id="GO:0061598">
    <property type="term" value="F:molybdopterin adenylyltransferase activity"/>
    <property type="evidence" value="ECO:0007669"/>
    <property type="project" value="UniProtKB-UniRule"/>
</dbReference>
<dbReference type="GO" id="GO:0005829">
    <property type="term" value="C:cytosol"/>
    <property type="evidence" value="ECO:0007669"/>
    <property type="project" value="TreeGrafter"/>
</dbReference>
<dbReference type="Pfam" id="PF03453">
    <property type="entry name" value="MoeA_N"/>
    <property type="match status" value="1"/>
</dbReference>
<comment type="pathway">
    <text evidence="3">Cofactor biosynthesis; molybdopterin biosynthesis.</text>
</comment>
<comment type="function">
    <text evidence="3">Catalyzes two steps in the biosynthesis of the molybdenum cofactor. In the first step, molybdopterin is adenylated. Subsequently, molybdate is inserted into adenylated molybdopterin and AMP is released.</text>
</comment>
<dbReference type="InterPro" id="IPR038987">
    <property type="entry name" value="MoeA-like"/>
</dbReference>
<dbReference type="Proteomes" id="UP000355283">
    <property type="component" value="Unassembled WGS sequence"/>
</dbReference>
<proteinExistence type="inferred from homology"/>
<comment type="catalytic activity">
    <reaction evidence="3">
        <text>molybdopterin + ATP + H(+) = adenylyl-molybdopterin + diphosphate</text>
        <dbReference type="Rhea" id="RHEA:31331"/>
        <dbReference type="ChEBI" id="CHEBI:15378"/>
        <dbReference type="ChEBI" id="CHEBI:30616"/>
        <dbReference type="ChEBI" id="CHEBI:33019"/>
        <dbReference type="ChEBI" id="CHEBI:58698"/>
        <dbReference type="ChEBI" id="CHEBI:62727"/>
    </reaction>
</comment>
<gene>
    <name evidence="6" type="ORF">NSK_003425</name>
</gene>
<dbReference type="AlphaFoldDB" id="A0A4D9D018"/>
<keyword evidence="3" id="KW-0479">Metal-binding</keyword>
<dbReference type="SUPFAM" id="SSF63882">
    <property type="entry name" value="MoeA N-terminal region -like"/>
    <property type="match status" value="1"/>
</dbReference>
<evidence type="ECO:0000256" key="3">
    <source>
        <dbReference type="RuleBase" id="RU365090"/>
    </source>
</evidence>
<dbReference type="UniPathway" id="UPA00344"/>
<keyword evidence="3" id="KW-0500">Molybdenum</keyword>
<feature type="region of interest" description="Disordered" evidence="4">
    <location>
        <begin position="138"/>
        <end position="162"/>
    </location>
</feature>
<feature type="compositionally biased region" description="Polar residues" evidence="4">
    <location>
        <begin position="1"/>
        <end position="10"/>
    </location>
</feature>
<comment type="similarity">
    <text evidence="3">Belongs to the MoeA family.</text>
</comment>
<dbReference type="GO" id="GO:0005524">
    <property type="term" value="F:ATP binding"/>
    <property type="evidence" value="ECO:0007669"/>
    <property type="project" value="UniProtKB-UniRule"/>
</dbReference>
<dbReference type="Gene3D" id="3.90.105.10">
    <property type="entry name" value="Molybdopterin biosynthesis moea protein, domain 2"/>
    <property type="match status" value="1"/>
</dbReference>
<evidence type="ECO:0000313" key="6">
    <source>
        <dbReference type="EMBL" id="TFJ85001.1"/>
    </source>
</evidence>
<comment type="similarity">
    <text evidence="1">In the C-terminal section; belongs to the MoeA family.</text>
</comment>
<comment type="cofactor">
    <cofactor evidence="3">
        <name>Mg(2+)</name>
        <dbReference type="ChEBI" id="CHEBI:18420"/>
    </cofactor>
</comment>
<accession>A0A4D9D018</accession>
<feature type="region of interest" description="Disordered" evidence="4">
    <location>
        <begin position="1"/>
        <end position="25"/>
    </location>
</feature>
<dbReference type="OrthoDB" id="4349954at2759"/>
<dbReference type="NCBIfam" id="TIGR00177">
    <property type="entry name" value="molyb_syn"/>
    <property type="match status" value="1"/>
</dbReference>
<dbReference type="InterPro" id="IPR036135">
    <property type="entry name" value="MoeA_linker/N_sf"/>
</dbReference>
<dbReference type="PANTHER" id="PTHR10192">
    <property type="entry name" value="MOLYBDOPTERIN BIOSYNTHESIS PROTEIN"/>
    <property type="match status" value="1"/>
</dbReference>
<comment type="catalytic activity">
    <reaction evidence="3">
        <text>adenylyl-molybdopterin + molybdate = Mo-molybdopterin + AMP + H(+)</text>
        <dbReference type="Rhea" id="RHEA:35047"/>
        <dbReference type="ChEBI" id="CHEBI:15378"/>
        <dbReference type="ChEBI" id="CHEBI:36264"/>
        <dbReference type="ChEBI" id="CHEBI:62727"/>
        <dbReference type="ChEBI" id="CHEBI:71302"/>
        <dbReference type="ChEBI" id="CHEBI:456215"/>
    </reaction>
</comment>
<dbReference type="InterPro" id="IPR005110">
    <property type="entry name" value="MoeA_linker/N"/>
</dbReference>
<dbReference type="EC" id="2.7.7.75" evidence="2"/>
<dbReference type="InterPro" id="IPR036425">
    <property type="entry name" value="MoaB/Mog-like_dom_sf"/>
</dbReference>
<dbReference type="InterPro" id="IPR001453">
    <property type="entry name" value="MoaB/Mog_dom"/>
</dbReference>
<dbReference type="CDD" id="cd00886">
    <property type="entry name" value="MogA_MoaB"/>
    <property type="match status" value="1"/>
</dbReference>
<dbReference type="GO" id="GO:0061599">
    <property type="term" value="F:molybdopterin molybdotransferase activity"/>
    <property type="evidence" value="ECO:0007669"/>
    <property type="project" value="UniProtKB-UniRule"/>
</dbReference>
<dbReference type="GO" id="GO:0046872">
    <property type="term" value="F:metal ion binding"/>
    <property type="evidence" value="ECO:0007669"/>
    <property type="project" value="UniProtKB-UniRule"/>
</dbReference>